<name>A0A3M2MK31_9ACTN</name>
<dbReference type="RefSeq" id="WP_122192199.1">
    <property type="nucleotide sequence ID" value="NZ_JBHSKC010000009.1"/>
</dbReference>
<evidence type="ECO:0000313" key="2">
    <source>
        <dbReference type="EMBL" id="RMI47748.1"/>
    </source>
</evidence>
<evidence type="ECO:0000313" key="3">
    <source>
        <dbReference type="Proteomes" id="UP000282674"/>
    </source>
</evidence>
<gene>
    <name evidence="2" type="ORF">EBO15_00060</name>
</gene>
<dbReference type="AlphaFoldDB" id="A0A3M2MK31"/>
<reference evidence="2 3" key="1">
    <citation type="submission" date="2018-10" db="EMBL/GenBank/DDBJ databases">
        <title>Isolation from soil.</title>
        <authorList>
            <person name="Hu J."/>
        </authorList>
    </citation>
    <scope>NUCLEOTIDE SEQUENCE [LARGE SCALE GENOMIC DNA]</scope>
    <source>
        <strain evidence="2 3">NEAU-Ht49</strain>
    </source>
</reference>
<organism evidence="2 3">
    <name type="scientific">Actinomadura harenae</name>
    <dbReference type="NCBI Taxonomy" id="2483351"/>
    <lineage>
        <taxon>Bacteria</taxon>
        <taxon>Bacillati</taxon>
        <taxon>Actinomycetota</taxon>
        <taxon>Actinomycetes</taxon>
        <taxon>Streptosporangiales</taxon>
        <taxon>Thermomonosporaceae</taxon>
        <taxon>Actinomadura</taxon>
    </lineage>
</organism>
<keyword evidence="1" id="KW-0812">Transmembrane</keyword>
<dbReference type="EMBL" id="RFFG01000001">
    <property type="protein sequence ID" value="RMI47748.1"/>
    <property type="molecule type" value="Genomic_DNA"/>
</dbReference>
<keyword evidence="3" id="KW-1185">Reference proteome</keyword>
<dbReference type="OrthoDB" id="3695943at2"/>
<feature type="transmembrane region" description="Helical" evidence="1">
    <location>
        <begin position="7"/>
        <end position="26"/>
    </location>
</feature>
<dbReference type="Proteomes" id="UP000282674">
    <property type="component" value="Unassembled WGS sequence"/>
</dbReference>
<keyword evidence="1" id="KW-1133">Transmembrane helix</keyword>
<proteinExistence type="predicted"/>
<keyword evidence="1" id="KW-0472">Membrane</keyword>
<sequence length="77" mass="8486">MDDPKTYDGLQAIVFFAGFYEGLLPFPAKYFGWTPLLSLPSRMPAPAWWIVAAAALVTAAVLLVVLDTAKKRRFPDA</sequence>
<protein>
    <submittedName>
        <fullName evidence="2">Uncharacterized protein</fullName>
    </submittedName>
</protein>
<evidence type="ECO:0000256" key="1">
    <source>
        <dbReference type="SAM" id="Phobius"/>
    </source>
</evidence>
<comment type="caution">
    <text evidence="2">The sequence shown here is derived from an EMBL/GenBank/DDBJ whole genome shotgun (WGS) entry which is preliminary data.</text>
</comment>
<feature type="transmembrane region" description="Helical" evidence="1">
    <location>
        <begin position="46"/>
        <end position="66"/>
    </location>
</feature>
<accession>A0A3M2MK31</accession>